<evidence type="ECO:0000313" key="2">
    <source>
        <dbReference type="Proteomes" id="UP000814033"/>
    </source>
</evidence>
<organism evidence="1 2">
    <name type="scientific">Auriscalpium vulgare</name>
    <dbReference type="NCBI Taxonomy" id="40419"/>
    <lineage>
        <taxon>Eukaryota</taxon>
        <taxon>Fungi</taxon>
        <taxon>Dikarya</taxon>
        <taxon>Basidiomycota</taxon>
        <taxon>Agaricomycotina</taxon>
        <taxon>Agaricomycetes</taxon>
        <taxon>Russulales</taxon>
        <taxon>Auriscalpiaceae</taxon>
        <taxon>Auriscalpium</taxon>
    </lineage>
</organism>
<dbReference type="Proteomes" id="UP000814033">
    <property type="component" value="Unassembled WGS sequence"/>
</dbReference>
<accession>A0ACB8RY43</accession>
<name>A0ACB8RY43_9AGAM</name>
<proteinExistence type="predicted"/>
<gene>
    <name evidence="1" type="ORF">FA95DRAFT_1557130</name>
</gene>
<reference evidence="1" key="1">
    <citation type="submission" date="2021-02" db="EMBL/GenBank/DDBJ databases">
        <authorList>
            <consortium name="DOE Joint Genome Institute"/>
            <person name="Ahrendt S."/>
            <person name="Looney B.P."/>
            <person name="Miyauchi S."/>
            <person name="Morin E."/>
            <person name="Drula E."/>
            <person name="Courty P.E."/>
            <person name="Chicoki N."/>
            <person name="Fauchery L."/>
            <person name="Kohler A."/>
            <person name="Kuo A."/>
            <person name="Labutti K."/>
            <person name="Pangilinan J."/>
            <person name="Lipzen A."/>
            <person name="Riley R."/>
            <person name="Andreopoulos W."/>
            <person name="He G."/>
            <person name="Johnson J."/>
            <person name="Barry K.W."/>
            <person name="Grigoriev I.V."/>
            <person name="Nagy L."/>
            <person name="Hibbett D."/>
            <person name="Henrissat B."/>
            <person name="Matheny P.B."/>
            <person name="Labbe J."/>
            <person name="Martin F."/>
        </authorList>
    </citation>
    <scope>NUCLEOTIDE SEQUENCE</scope>
    <source>
        <strain evidence="1">FP105234-sp</strain>
    </source>
</reference>
<reference evidence="1" key="2">
    <citation type="journal article" date="2022" name="New Phytol.">
        <title>Evolutionary transition to the ectomycorrhizal habit in the genomes of a hyperdiverse lineage of mushroom-forming fungi.</title>
        <authorList>
            <person name="Looney B."/>
            <person name="Miyauchi S."/>
            <person name="Morin E."/>
            <person name="Drula E."/>
            <person name="Courty P.E."/>
            <person name="Kohler A."/>
            <person name="Kuo A."/>
            <person name="LaButti K."/>
            <person name="Pangilinan J."/>
            <person name="Lipzen A."/>
            <person name="Riley R."/>
            <person name="Andreopoulos W."/>
            <person name="He G."/>
            <person name="Johnson J."/>
            <person name="Nolan M."/>
            <person name="Tritt A."/>
            <person name="Barry K.W."/>
            <person name="Grigoriev I.V."/>
            <person name="Nagy L.G."/>
            <person name="Hibbett D."/>
            <person name="Henrissat B."/>
            <person name="Matheny P.B."/>
            <person name="Labbe J."/>
            <person name="Martin F.M."/>
        </authorList>
    </citation>
    <scope>NUCLEOTIDE SEQUENCE</scope>
    <source>
        <strain evidence="1">FP105234-sp</strain>
    </source>
</reference>
<sequence>FPTPPRDPVPCGILRQPYPPHSPTAVANVPSVRPSDRNHPVRSDTRMYTPSRA</sequence>
<evidence type="ECO:0000313" key="1">
    <source>
        <dbReference type="EMBL" id="KAI0049194.1"/>
    </source>
</evidence>
<keyword evidence="2" id="KW-1185">Reference proteome</keyword>
<comment type="caution">
    <text evidence="1">The sequence shown here is derived from an EMBL/GenBank/DDBJ whole genome shotgun (WGS) entry which is preliminary data.</text>
</comment>
<protein>
    <submittedName>
        <fullName evidence="1">Uncharacterized protein</fullName>
    </submittedName>
</protein>
<feature type="non-terminal residue" evidence="1">
    <location>
        <position position="1"/>
    </location>
</feature>
<dbReference type="EMBL" id="MU275876">
    <property type="protein sequence ID" value="KAI0049194.1"/>
    <property type="molecule type" value="Genomic_DNA"/>
</dbReference>